<dbReference type="PROSITE" id="PS51272">
    <property type="entry name" value="SLH"/>
    <property type="match status" value="3"/>
</dbReference>
<dbReference type="CDD" id="cd05379">
    <property type="entry name" value="CAP_bacterial"/>
    <property type="match status" value="1"/>
</dbReference>
<dbReference type="InterPro" id="IPR035940">
    <property type="entry name" value="CAP_sf"/>
</dbReference>
<accession>A0A841KW28</accession>
<dbReference type="Pfam" id="PF00395">
    <property type="entry name" value="SLH"/>
    <property type="match status" value="3"/>
</dbReference>
<keyword evidence="1" id="KW-0677">Repeat</keyword>
<evidence type="ECO:0000259" key="2">
    <source>
        <dbReference type="PROSITE" id="PS51272"/>
    </source>
</evidence>
<dbReference type="Pfam" id="PF00188">
    <property type="entry name" value="CAP"/>
    <property type="match status" value="1"/>
</dbReference>
<sequence length="566" mass="63588">MRNKWIYKVFMTCMILIFAWGGTAYGEGVSFYTPRPQGNVMVSKPMISWQIILNNNTIEAIDMKLDGSKVEAKYNKETESIEYIPSEPIKGGRHTIDVNVGLQGWSKPLSRSWQFTVSDQAVEQLPMGSVEQKIVLDYVNQYRGQFELKPFQLEPSLNAAASAHADYMTINQETTHLESAKEKGFVGATPMDRAGSFGYTGGYISENVSSGQKDYKEAINGLVDAPYHRLSWLNPNLSDLGYSSREKYYSFLFGGKKVKEDQVVVYPLDNQKGVAISWDGNETPDPLRMHRKKERVGYPVTLSYFTGKNITKFSIDKATLNDSQGKNAEIFLNTPQNDDNLKDSIIMIPVDSLSMGEKYTAVVKGTIVFEDKTEKKIDKTWTFETSVFTDVFDHWGKNDILDLGSKKIITPKKGTEYKPDDKITRAEFAEFVVNVLDIPVKDYEGIFKDVAKEANKAAFIEAAYRTGIVKGVGDGNFAPNRWITREEISALVMRAYEKKGNMEKIKELPAITFADKYYISPWALGDIKAVVQLGIMRGRLNNEFAPKDYATRAEAAVIVKGLLAAL</sequence>
<dbReference type="EMBL" id="JACHEN010000025">
    <property type="protein sequence ID" value="MBB6217567.1"/>
    <property type="molecule type" value="Genomic_DNA"/>
</dbReference>
<proteinExistence type="predicted"/>
<feature type="domain" description="SLH" evidence="2">
    <location>
        <begin position="383"/>
        <end position="442"/>
    </location>
</feature>
<comment type="caution">
    <text evidence="3">The sequence shown here is derived from an EMBL/GenBank/DDBJ whole genome shotgun (WGS) entry which is preliminary data.</text>
</comment>
<dbReference type="InterPro" id="IPR001119">
    <property type="entry name" value="SLH_dom"/>
</dbReference>
<dbReference type="AlphaFoldDB" id="A0A841KW28"/>
<dbReference type="SUPFAM" id="SSF55797">
    <property type="entry name" value="PR-1-like"/>
    <property type="match status" value="1"/>
</dbReference>
<feature type="domain" description="SLH" evidence="2">
    <location>
        <begin position="443"/>
        <end position="506"/>
    </location>
</feature>
<organism evidence="3 4">
    <name type="scientific">Anaerosolibacter carboniphilus</name>
    <dbReference type="NCBI Taxonomy" id="1417629"/>
    <lineage>
        <taxon>Bacteria</taxon>
        <taxon>Bacillati</taxon>
        <taxon>Bacillota</taxon>
        <taxon>Clostridia</taxon>
        <taxon>Peptostreptococcales</taxon>
        <taxon>Thermotaleaceae</taxon>
        <taxon>Anaerosolibacter</taxon>
    </lineage>
</organism>
<dbReference type="Proteomes" id="UP000579281">
    <property type="component" value="Unassembled WGS sequence"/>
</dbReference>
<feature type="domain" description="SLH" evidence="2">
    <location>
        <begin position="510"/>
        <end position="566"/>
    </location>
</feature>
<dbReference type="Gene3D" id="3.40.33.10">
    <property type="entry name" value="CAP"/>
    <property type="match status" value="1"/>
</dbReference>
<dbReference type="PANTHER" id="PTHR31157">
    <property type="entry name" value="SCP DOMAIN-CONTAINING PROTEIN"/>
    <property type="match status" value="1"/>
</dbReference>
<evidence type="ECO:0000313" key="3">
    <source>
        <dbReference type="EMBL" id="MBB6217567.1"/>
    </source>
</evidence>
<name>A0A841KW28_9FIRM</name>
<gene>
    <name evidence="3" type="ORF">HNQ80_003690</name>
</gene>
<evidence type="ECO:0000256" key="1">
    <source>
        <dbReference type="ARBA" id="ARBA00022737"/>
    </source>
</evidence>
<evidence type="ECO:0000313" key="4">
    <source>
        <dbReference type="Proteomes" id="UP000579281"/>
    </source>
</evidence>
<dbReference type="RefSeq" id="WP_184312064.1">
    <property type="nucleotide sequence ID" value="NZ_JACHEN010000025.1"/>
</dbReference>
<dbReference type="PANTHER" id="PTHR31157:SF1">
    <property type="entry name" value="SCP DOMAIN-CONTAINING PROTEIN"/>
    <property type="match status" value="1"/>
</dbReference>
<keyword evidence="4" id="KW-1185">Reference proteome</keyword>
<protein>
    <recommendedName>
        <fullName evidence="2">SLH domain-containing protein</fullName>
    </recommendedName>
</protein>
<dbReference type="InterPro" id="IPR014044">
    <property type="entry name" value="CAP_dom"/>
</dbReference>
<reference evidence="3 4" key="1">
    <citation type="submission" date="2020-08" db="EMBL/GenBank/DDBJ databases">
        <title>Genomic Encyclopedia of Type Strains, Phase IV (KMG-IV): sequencing the most valuable type-strain genomes for metagenomic binning, comparative biology and taxonomic classification.</title>
        <authorList>
            <person name="Goeker M."/>
        </authorList>
    </citation>
    <scope>NUCLEOTIDE SEQUENCE [LARGE SCALE GENOMIC DNA]</scope>
    <source>
        <strain evidence="3 4">DSM 103526</strain>
    </source>
</reference>